<comment type="caution">
    <text evidence="4">The sequence shown here is derived from an EMBL/GenBank/DDBJ whole genome shotgun (WGS) entry which is preliminary data.</text>
</comment>
<evidence type="ECO:0000313" key="5">
    <source>
        <dbReference type="Proteomes" id="UP001390339"/>
    </source>
</evidence>
<dbReference type="PANTHER" id="PTHR11552:SF115">
    <property type="entry name" value="DEHYDROGENASE XPTC-RELATED"/>
    <property type="match status" value="1"/>
</dbReference>
<dbReference type="PANTHER" id="PTHR11552">
    <property type="entry name" value="GLUCOSE-METHANOL-CHOLINE GMC OXIDOREDUCTASE"/>
    <property type="match status" value="1"/>
</dbReference>
<organism evidence="4 5">
    <name type="scientific">Apiospora arundinis</name>
    <dbReference type="NCBI Taxonomy" id="335852"/>
    <lineage>
        <taxon>Eukaryota</taxon>
        <taxon>Fungi</taxon>
        <taxon>Dikarya</taxon>
        <taxon>Ascomycota</taxon>
        <taxon>Pezizomycotina</taxon>
        <taxon>Sordariomycetes</taxon>
        <taxon>Xylariomycetidae</taxon>
        <taxon>Amphisphaeriales</taxon>
        <taxon>Apiosporaceae</taxon>
        <taxon>Apiospora</taxon>
    </lineage>
</organism>
<feature type="signal peptide" evidence="2">
    <location>
        <begin position="1"/>
        <end position="24"/>
    </location>
</feature>
<name>A0ABR2JG02_9PEZI</name>
<evidence type="ECO:0000313" key="4">
    <source>
        <dbReference type="EMBL" id="KAK8876720.1"/>
    </source>
</evidence>
<dbReference type="PIRSF" id="PIRSF000137">
    <property type="entry name" value="Alcohol_oxidase"/>
    <property type="match status" value="1"/>
</dbReference>
<dbReference type="Gene3D" id="3.50.50.60">
    <property type="entry name" value="FAD/NAD(P)-binding domain"/>
    <property type="match status" value="1"/>
</dbReference>
<feature type="domain" description="Glucose-methanol-choline oxidoreductase N-terminal" evidence="3">
    <location>
        <begin position="294"/>
        <end position="308"/>
    </location>
</feature>
<dbReference type="PROSITE" id="PS00624">
    <property type="entry name" value="GMC_OXRED_2"/>
    <property type="match status" value="1"/>
</dbReference>
<dbReference type="SUPFAM" id="SSF54373">
    <property type="entry name" value="FAD-linked reductases, C-terminal domain"/>
    <property type="match status" value="1"/>
</dbReference>
<evidence type="ECO:0000259" key="3">
    <source>
        <dbReference type="PROSITE" id="PS00624"/>
    </source>
</evidence>
<evidence type="ECO:0000256" key="1">
    <source>
        <dbReference type="ARBA" id="ARBA00010790"/>
    </source>
</evidence>
<evidence type="ECO:0000256" key="2">
    <source>
        <dbReference type="SAM" id="SignalP"/>
    </source>
</evidence>
<dbReference type="Pfam" id="PF05199">
    <property type="entry name" value="GMC_oxred_C"/>
    <property type="match status" value="1"/>
</dbReference>
<feature type="chain" id="PRO_5045044256" evidence="2">
    <location>
        <begin position="25"/>
        <end position="622"/>
    </location>
</feature>
<dbReference type="Pfam" id="PF00732">
    <property type="entry name" value="GMC_oxred_N"/>
    <property type="match status" value="1"/>
</dbReference>
<dbReference type="InterPro" id="IPR000172">
    <property type="entry name" value="GMC_OxRdtase_N"/>
</dbReference>
<accession>A0ABR2JG02</accession>
<reference evidence="4 5" key="1">
    <citation type="journal article" date="2024" name="IMA Fungus">
        <title>Apiospora arundinis, a panoply of carbohydrate-active enzymes and secondary metabolites.</title>
        <authorList>
            <person name="Sorensen T."/>
            <person name="Petersen C."/>
            <person name="Muurmann A.T."/>
            <person name="Christiansen J.V."/>
            <person name="Brundto M.L."/>
            <person name="Overgaard C.K."/>
            <person name="Boysen A.T."/>
            <person name="Wollenberg R.D."/>
            <person name="Larsen T.O."/>
            <person name="Sorensen J.L."/>
            <person name="Nielsen K.L."/>
            <person name="Sondergaard T.E."/>
        </authorList>
    </citation>
    <scope>NUCLEOTIDE SEQUENCE [LARGE SCALE GENOMIC DNA]</scope>
    <source>
        <strain evidence="4 5">AAU 773</strain>
    </source>
</reference>
<dbReference type="InterPro" id="IPR036188">
    <property type="entry name" value="FAD/NAD-bd_sf"/>
</dbReference>
<dbReference type="SUPFAM" id="SSF51905">
    <property type="entry name" value="FAD/NAD(P)-binding domain"/>
    <property type="match status" value="1"/>
</dbReference>
<sequence length="622" mass="66541">MHTVSFKMHWAILICLITSGAVEGLASNTYDYVIVGGGTSGLVIANRLTEDPQTTVLVIERGGFDNKPQAIVPYYANGLDTSVMLRPKSAPVPNLNNTQWDVNVAAVVGGGSVVNGMGYLRGSRADYDAWEALGNPGWGWEGLLPYFRKSSTFIPPSTEAAAAWNISWDDGFYGNGPVHTHIPSFQYPDMAAFWDAYHQEPGLQLPGESNAGYGPGAYWVPSTIDARDMTRSTARKAYFDPVNRTRTNLQLLTGQTAQEILFEGLRATGVQFMSAADNVTRQAFAKKEVIVATGAIQTPQLLQASGIGPATVLRQAGIAIKKSLPGVGANLQDHPTVQLRFNLSHPSFPSPDSIANDPEYNATVWAEYHANKSGPITLTSSSNQVLLSLAQVLGNNATQADYMVQEFLSQEAEGYLPELYRSSPELVAGFVAQRAIIAELLASPNASVTQASIQGSGRAPNVLLKPLSRGTVTLSPTNHGREGDKESGLPLVQYNTLQNPFDRAAILAILRRARAFWANPVLEARVGPVTETVPGPSKQTDEEIMDGLIGQGALWPSLAHPCGTCAMMPEALGGCVGPDLRVHGVQELRVVDASVMPLIPGALLQATVYAVAEKAADLIRQG</sequence>
<dbReference type="EMBL" id="JAPCWZ010000002">
    <property type="protein sequence ID" value="KAK8876720.1"/>
    <property type="molecule type" value="Genomic_DNA"/>
</dbReference>
<keyword evidence="5" id="KW-1185">Reference proteome</keyword>
<dbReference type="Gene3D" id="3.30.560.10">
    <property type="entry name" value="Glucose Oxidase, domain 3"/>
    <property type="match status" value="1"/>
</dbReference>
<proteinExistence type="inferred from homology"/>
<dbReference type="InterPro" id="IPR012132">
    <property type="entry name" value="GMC_OxRdtase"/>
</dbReference>
<comment type="similarity">
    <text evidence="1">Belongs to the GMC oxidoreductase family.</text>
</comment>
<protein>
    <submittedName>
        <fullName evidence="4">GMC oxidoreductase</fullName>
    </submittedName>
</protein>
<dbReference type="Proteomes" id="UP001390339">
    <property type="component" value="Unassembled WGS sequence"/>
</dbReference>
<keyword evidence="2" id="KW-0732">Signal</keyword>
<dbReference type="InterPro" id="IPR007867">
    <property type="entry name" value="GMC_OxRtase_C"/>
</dbReference>
<gene>
    <name evidence="4" type="ORF">PGQ11_001666</name>
</gene>